<evidence type="ECO:0000313" key="11">
    <source>
        <dbReference type="Proteomes" id="UP000019335"/>
    </source>
</evidence>
<reference evidence="10 11" key="1">
    <citation type="journal article" date="2014" name="Mol. Plant">
        <title>Chromosome Scale Genome Assembly and Transcriptome Profiling of Nannochloropsis gaditana in Nitrogen Depletion.</title>
        <authorList>
            <person name="Corteggiani Carpinelli E."/>
            <person name="Telatin A."/>
            <person name="Vitulo N."/>
            <person name="Forcato C."/>
            <person name="D'Angelo M."/>
            <person name="Schiavon R."/>
            <person name="Vezzi A."/>
            <person name="Giacometti G.M."/>
            <person name="Morosinotto T."/>
            <person name="Valle G."/>
        </authorList>
    </citation>
    <scope>NUCLEOTIDE SEQUENCE [LARGE SCALE GENOMIC DNA]</scope>
    <source>
        <strain evidence="10 11">B-31</strain>
    </source>
</reference>
<protein>
    <recommendedName>
        <fullName evidence="4">Calmodulin-lysine N-methyltransferase</fullName>
        <ecNumber evidence="3">2.1.1.60</ecNumber>
    </recommendedName>
</protein>
<evidence type="ECO:0000256" key="4">
    <source>
        <dbReference type="ARBA" id="ARBA00020594"/>
    </source>
</evidence>
<feature type="region of interest" description="Disordered" evidence="9">
    <location>
        <begin position="1"/>
        <end position="60"/>
    </location>
</feature>
<name>W7TQ92_9STRA</name>
<comment type="caution">
    <text evidence="10">The sequence shown here is derived from an EMBL/GenBank/DDBJ whole genome shotgun (WGS) entry which is preliminary data.</text>
</comment>
<dbReference type="AlphaFoldDB" id="W7TQ92"/>
<dbReference type="Proteomes" id="UP000019335">
    <property type="component" value="Chromosome 10"/>
</dbReference>
<dbReference type="GO" id="GO:0005737">
    <property type="term" value="C:cytoplasm"/>
    <property type="evidence" value="ECO:0007669"/>
    <property type="project" value="UniProtKB-SubCell"/>
</dbReference>
<evidence type="ECO:0000256" key="8">
    <source>
        <dbReference type="ARBA" id="ARBA00023242"/>
    </source>
</evidence>
<dbReference type="InterPro" id="IPR025800">
    <property type="entry name" value="CaM-Lys-N-MeTrfase"/>
</dbReference>
<keyword evidence="7 10" id="KW-0808">Transferase</keyword>
<dbReference type="GO" id="GO:0018025">
    <property type="term" value="F:calmodulin-lysine N-methyltransferase activity"/>
    <property type="evidence" value="ECO:0007669"/>
    <property type="project" value="UniProtKB-EC"/>
</dbReference>
<dbReference type="InterPro" id="IPR029063">
    <property type="entry name" value="SAM-dependent_MTases_sf"/>
</dbReference>
<comment type="subcellular location">
    <subcellularLocation>
        <location evidence="2">Cytoplasm</location>
    </subcellularLocation>
    <subcellularLocation>
        <location evidence="1">Nucleus</location>
    </subcellularLocation>
</comment>
<evidence type="ECO:0000256" key="3">
    <source>
        <dbReference type="ARBA" id="ARBA00011914"/>
    </source>
</evidence>
<evidence type="ECO:0000256" key="5">
    <source>
        <dbReference type="ARBA" id="ARBA00022490"/>
    </source>
</evidence>
<dbReference type="PANTHER" id="PTHR13539:SF3">
    <property type="entry name" value="CALMODULIN-LYSINE N-METHYLTRANSFERASE"/>
    <property type="match status" value="1"/>
</dbReference>
<keyword evidence="11" id="KW-1185">Reference proteome</keyword>
<dbReference type="Pfam" id="PF10294">
    <property type="entry name" value="Methyltransf_16"/>
    <property type="match status" value="1"/>
</dbReference>
<evidence type="ECO:0000256" key="7">
    <source>
        <dbReference type="ARBA" id="ARBA00022679"/>
    </source>
</evidence>
<proteinExistence type="predicted"/>
<gene>
    <name evidence="10" type="ORF">Naga_101014g2</name>
</gene>
<evidence type="ECO:0000256" key="1">
    <source>
        <dbReference type="ARBA" id="ARBA00004123"/>
    </source>
</evidence>
<dbReference type="EMBL" id="AZIL01000862">
    <property type="protein sequence ID" value="EWM25663.1"/>
    <property type="molecule type" value="Genomic_DNA"/>
</dbReference>
<accession>W7TQ92</accession>
<dbReference type="EC" id="2.1.1.60" evidence="3"/>
<evidence type="ECO:0000256" key="2">
    <source>
        <dbReference type="ARBA" id="ARBA00004496"/>
    </source>
</evidence>
<dbReference type="Gene3D" id="3.40.50.150">
    <property type="entry name" value="Vaccinia Virus protein VP39"/>
    <property type="match status" value="1"/>
</dbReference>
<feature type="compositionally biased region" description="Low complexity" evidence="9">
    <location>
        <begin position="44"/>
        <end position="56"/>
    </location>
</feature>
<dbReference type="OrthoDB" id="413520at2759"/>
<keyword evidence="6 10" id="KW-0489">Methyltransferase</keyword>
<dbReference type="PANTHER" id="PTHR13539">
    <property type="entry name" value="CALMODULIN-LYSINE N-METHYLTRANSFERASE"/>
    <property type="match status" value="1"/>
</dbReference>
<dbReference type="GO" id="GO:0032259">
    <property type="term" value="P:methylation"/>
    <property type="evidence" value="ECO:0007669"/>
    <property type="project" value="UniProtKB-KW"/>
</dbReference>
<keyword evidence="8" id="KW-0539">Nucleus</keyword>
<evidence type="ECO:0000256" key="9">
    <source>
        <dbReference type="SAM" id="MobiDB-lite"/>
    </source>
</evidence>
<organism evidence="10 11">
    <name type="scientific">Nannochloropsis gaditana</name>
    <dbReference type="NCBI Taxonomy" id="72520"/>
    <lineage>
        <taxon>Eukaryota</taxon>
        <taxon>Sar</taxon>
        <taxon>Stramenopiles</taxon>
        <taxon>Ochrophyta</taxon>
        <taxon>Eustigmatophyceae</taxon>
        <taxon>Eustigmatales</taxon>
        <taxon>Monodopsidaceae</taxon>
        <taxon>Nannochloropsis</taxon>
    </lineage>
</organism>
<sequence>MGLALLWTDSHNRSQHSPRKSCGGCPSTVDVRAAALTTSPPGPEASSSSSSSSSLPSLPPCPPPSFPPPYTVCLTDGHSACVSSLRRCLERNQASFSPHISVQAHQLLWTDTIGSPPNLLEGHKPASFDLIVGADVLFFERFHDALLKTLSVYLNPAGGEVWLLQPSRGGSLERFVSRSQEQGGWEASHTNVVGHRHSPDTDALVLLKLRRRQGSP</sequence>
<evidence type="ECO:0000313" key="10">
    <source>
        <dbReference type="EMBL" id="EWM25663.1"/>
    </source>
</evidence>
<keyword evidence="5" id="KW-0963">Cytoplasm</keyword>
<dbReference type="GO" id="GO:0005634">
    <property type="term" value="C:nucleus"/>
    <property type="evidence" value="ECO:0007669"/>
    <property type="project" value="UniProtKB-SubCell"/>
</dbReference>
<evidence type="ECO:0000256" key="6">
    <source>
        <dbReference type="ARBA" id="ARBA00022603"/>
    </source>
</evidence>
<dbReference type="InterPro" id="IPR019410">
    <property type="entry name" value="Methyltransf_16"/>
</dbReference>